<comment type="caution">
    <text evidence="8">The sequence shown here is derived from an EMBL/GenBank/DDBJ whole genome shotgun (WGS) entry which is preliminary data.</text>
</comment>
<evidence type="ECO:0000256" key="4">
    <source>
        <dbReference type="ARBA" id="ARBA00022989"/>
    </source>
</evidence>
<dbReference type="SUPFAM" id="SSF53649">
    <property type="entry name" value="Alkaline phosphatase-like"/>
    <property type="match status" value="1"/>
</dbReference>
<evidence type="ECO:0000256" key="1">
    <source>
        <dbReference type="ARBA" id="ARBA00004651"/>
    </source>
</evidence>
<evidence type="ECO:0000313" key="8">
    <source>
        <dbReference type="EMBL" id="ENW88368.1"/>
    </source>
</evidence>
<evidence type="ECO:0000256" key="5">
    <source>
        <dbReference type="ARBA" id="ARBA00023136"/>
    </source>
</evidence>
<evidence type="ECO:0000256" key="3">
    <source>
        <dbReference type="ARBA" id="ARBA00022692"/>
    </source>
</evidence>
<dbReference type="PANTHER" id="PTHR47371:SF3">
    <property type="entry name" value="PHOSPHOGLYCEROL TRANSFERASE I"/>
    <property type="match status" value="1"/>
</dbReference>
<dbReference type="InterPro" id="IPR017850">
    <property type="entry name" value="Alkaline_phosphatase_core_sf"/>
</dbReference>
<dbReference type="InterPro" id="IPR050448">
    <property type="entry name" value="OpgB/LTA_synthase_biosynth"/>
</dbReference>
<dbReference type="Proteomes" id="UP000023774">
    <property type="component" value="Unassembled WGS sequence"/>
</dbReference>
<keyword evidence="3 6" id="KW-0812">Transmembrane</keyword>
<dbReference type="PATRIC" id="fig|1217709.3.peg.261"/>
<dbReference type="HOGENOM" id="CLU_571984_0_0_6"/>
<sequence length="440" mass="51982">MAFYIFFVLVNIVLYFSSLYLGLDRVPINIDYLICLMIAIKYRKIACFLFFLVVLADVLLLLRQVFPFFRIEDIVFILRFVFLASFYYQLFIFIFIIFLLISVMFFYKSKIIAKKNIYFFLMVVLIFLLESIYGALQLNQTKKITESYFVNFVTLQFYGFSQSLRMEGQDFTHFPYTVSTQALFEQKPKGHVLFILNESFGMPQDHRIVDELLQPLYMQQDKVSNLEVAQSSYVMPTLYAELRELCHMQPNNFNMKNIDSGFEHCLPHIYKKNGYQTFALHGALGVMYDRKYWYPKVGFDKTIFYEDKSWNKRCYSFPGACDIEMVEEVVNIFKSEGSKKFVYWLTLNSHAVYDSRDIFIDRFSCEKFNIEKSTESCRNLKLQAQFFSILAQMIDAPFMKNITVVVVGDHSPAIFNINEKMKNFEGDNVLMLKFDINNEK</sequence>
<feature type="transmembrane region" description="Helical" evidence="6">
    <location>
        <begin position="118"/>
        <end position="136"/>
    </location>
</feature>
<proteinExistence type="predicted"/>
<evidence type="ECO:0000259" key="7">
    <source>
        <dbReference type="Pfam" id="PF00884"/>
    </source>
</evidence>
<feature type="transmembrane region" description="Helical" evidence="6">
    <location>
        <begin position="86"/>
        <end position="106"/>
    </location>
</feature>
<organism evidence="8 9">
    <name type="scientific">Acinetobacter pseudolwoffii</name>
    <dbReference type="NCBI Taxonomy" id="2053287"/>
    <lineage>
        <taxon>Bacteria</taxon>
        <taxon>Pseudomonadati</taxon>
        <taxon>Pseudomonadota</taxon>
        <taxon>Gammaproteobacteria</taxon>
        <taxon>Moraxellales</taxon>
        <taxon>Moraxellaceae</taxon>
        <taxon>Acinetobacter</taxon>
    </lineage>
</organism>
<keyword evidence="4 6" id="KW-1133">Transmembrane helix</keyword>
<gene>
    <name evidence="8" type="ORF">F906_00277</name>
</gene>
<accession>N9KWG6</accession>
<name>N9KWG6_9GAMM</name>
<dbReference type="EMBL" id="APRJ01000009">
    <property type="protein sequence ID" value="ENW88368.1"/>
    <property type="molecule type" value="Genomic_DNA"/>
</dbReference>
<keyword evidence="5 6" id="KW-0472">Membrane</keyword>
<dbReference type="PANTHER" id="PTHR47371">
    <property type="entry name" value="LIPOTEICHOIC ACID SYNTHASE"/>
    <property type="match status" value="1"/>
</dbReference>
<dbReference type="RefSeq" id="WP_005168858.1">
    <property type="nucleotide sequence ID" value="NZ_KB850034.1"/>
</dbReference>
<dbReference type="GO" id="GO:0005886">
    <property type="term" value="C:plasma membrane"/>
    <property type="evidence" value="ECO:0007669"/>
    <property type="project" value="UniProtKB-SubCell"/>
</dbReference>
<evidence type="ECO:0000256" key="2">
    <source>
        <dbReference type="ARBA" id="ARBA00022475"/>
    </source>
</evidence>
<evidence type="ECO:0000256" key="6">
    <source>
        <dbReference type="SAM" id="Phobius"/>
    </source>
</evidence>
<dbReference type="OrthoDB" id="8613897at2"/>
<dbReference type="InterPro" id="IPR000917">
    <property type="entry name" value="Sulfatase_N"/>
</dbReference>
<comment type="subcellular location">
    <subcellularLocation>
        <location evidence="1">Cell membrane</location>
        <topology evidence="1">Multi-pass membrane protein</topology>
    </subcellularLocation>
</comment>
<feature type="transmembrane region" description="Helical" evidence="6">
    <location>
        <begin position="44"/>
        <end position="66"/>
    </location>
</feature>
<dbReference type="Pfam" id="PF00884">
    <property type="entry name" value="Sulfatase"/>
    <property type="match status" value="1"/>
</dbReference>
<reference evidence="8 9" key="1">
    <citation type="submission" date="2013-02" db="EMBL/GenBank/DDBJ databases">
        <title>The Genome Sequence of Acinetobacter sp. NIPH 713.</title>
        <authorList>
            <consortium name="The Broad Institute Genome Sequencing Platform"/>
            <consortium name="The Broad Institute Genome Sequencing Center for Infectious Disease"/>
            <person name="Cerqueira G."/>
            <person name="Feldgarden M."/>
            <person name="Courvalin P."/>
            <person name="Perichon B."/>
            <person name="Grillot-Courvalin C."/>
            <person name="Clermont D."/>
            <person name="Rocha E."/>
            <person name="Yoon E.-J."/>
            <person name="Nemec A."/>
            <person name="Walker B."/>
            <person name="Young S.K."/>
            <person name="Zeng Q."/>
            <person name="Gargeya S."/>
            <person name="Fitzgerald M."/>
            <person name="Haas B."/>
            <person name="Abouelleil A."/>
            <person name="Alvarado L."/>
            <person name="Arachchi H.M."/>
            <person name="Berlin A.M."/>
            <person name="Chapman S.B."/>
            <person name="Dewar J."/>
            <person name="Goldberg J."/>
            <person name="Griggs A."/>
            <person name="Gujja S."/>
            <person name="Hansen M."/>
            <person name="Howarth C."/>
            <person name="Imamovic A."/>
            <person name="Larimer J."/>
            <person name="McCowan C."/>
            <person name="Murphy C."/>
            <person name="Neiman D."/>
            <person name="Pearson M."/>
            <person name="Priest M."/>
            <person name="Roberts A."/>
            <person name="Saif S."/>
            <person name="Shea T."/>
            <person name="Sisk P."/>
            <person name="Sykes S."/>
            <person name="Wortman J."/>
            <person name="Nusbaum C."/>
            <person name="Birren B."/>
        </authorList>
    </citation>
    <scope>NUCLEOTIDE SEQUENCE [LARGE SCALE GENOMIC DNA]</scope>
    <source>
        <strain evidence="8 9">NIPH 713</strain>
    </source>
</reference>
<feature type="transmembrane region" description="Helical" evidence="6">
    <location>
        <begin position="6"/>
        <end position="23"/>
    </location>
</feature>
<feature type="domain" description="Sulfatase N-terminal" evidence="7">
    <location>
        <begin position="246"/>
        <end position="416"/>
    </location>
</feature>
<keyword evidence="2" id="KW-1003">Cell membrane</keyword>
<protein>
    <recommendedName>
        <fullName evidence="7">Sulfatase N-terminal domain-containing protein</fullName>
    </recommendedName>
</protein>
<dbReference type="Gene3D" id="3.40.720.10">
    <property type="entry name" value="Alkaline Phosphatase, subunit A"/>
    <property type="match status" value="1"/>
</dbReference>
<evidence type="ECO:0000313" key="9">
    <source>
        <dbReference type="Proteomes" id="UP000023774"/>
    </source>
</evidence>
<dbReference type="AlphaFoldDB" id="N9KWG6"/>
<keyword evidence="9" id="KW-1185">Reference proteome</keyword>